<dbReference type="Pfam" id="PF00440">
    <property type="entry name" value="TetR_N"/>
    <property type="match status" value="1"/>
</dbReference>
<reference evidence="6 7" key="1">
    <citation type="submission" date="2019-03" db="EMBL/GenBank/DDBJ databases">
        <title>Draft genome sequences of novel Actinobacteria.</title>
        <authorList>
            <person name="Sahin N."/>
            <person name="Ay H."/>
            <person name="Saygin H."/>
        </authorList>
    </citation>
    <scope>NUCLEOTIDE SEQUENCE [LARGE SCALE GENOMIC DNA]</scope>
    <source>
        <strain evidence="6 7">JCM 30547</strain>
    </source>
</reference>
<evidence type="ECO:0000259" key="5">
    <source>
        <dbReference type="PROSITE" id="PS50977"/>
    </source>
</evidence>
<feature type="domain" description="HTH tetR-type" evidence="5">
    <location>
        <begin position="11"/>
        <end position="71"/>
    </location>
</feature>
<name>A0A4R4QGT2_9ACTN</name>
<dbReference type="Gene3D" id="1.10.10.60">
    <property type="entry name" value="Homeodomain-like"/>
    <property type="match status" value="1"/>
</dbReference>
<protein>
    <submittedName>
        <fullName evidence="6">TetR/AcrR family transcriptional regulator</fullName>
    </submittedName>
</protein>
<dbReference type="EMBL" id="SMKA01000005">
    <property type="protein sequence ID" value="TDC34818.1"/>
    <property type="molecule type" value="Genomic_DNA"/>
</dbReference>
<dbReference type="PRINTS" id="PR00455">
    <property type="entry name" value="HTHTETR"/>
</dbReference>
<keyword evidence="3" id="KW-0804">Transcription</keyword>
<dbReference type="Pfam" id="PF16859">
    <property type="entry name" value="TetR_C_11"/>
    <property type="match status" value="1"/>
</dbReference>
<keyword evidence="1" id="KW-0805">Transcription regulation</keyword>
<evidence type="ECO:0000256" key="2">
    <source>
        <dbReference type="ARBA" id="ARBA00023125"/>
    </source>
</evidence>
<dbReference type="OrthoDB" id="9796019at2"/>
<dbReference type="InterPro" id="IPR036271">
    <property type="entry name" value="Tet_transcr_reg_TetR-rel_C_sf"/>
</dbReference>
<evidence type="ECO:0000313" key="6">
    <source>
        <dbReference type="EMBL" id="TDC34818.1"/>
    </source>
</evidence>
<keyword evidence="7" id="KW-1185">Reference proteome</keyword>
<dbReference type="InterPro" id="IPR050109">
    <property type="entry name" value="HTH-type_TetR-like_transc_reg"/>
</dbReference>
<dbReference type="GO" id="GO:0000976">
    <property type="term" value="F:transcription cis-regulatory region binding"/>
    <property type="evidence" value="ECO:0007669"/>
    <property type="project" value="TreeGrafter"/>
</dbReference>
<dbReference type="Gene3D" id="1.10.357.10">
    <property type="entry name" value="Tetracycline Repressor, domain 2"/>
    <property type="match status" value="1"/>
</dbReference>
<gene>
    <name evidence="6" type="ORF">E1261_02630</name>
</gene>
<dbReference type="PANTHER" id="PTHR30055">
    <property type="entry name" value="HTH-TYPE TRANSCRIPTIONAL REGULATOR RUTR"/>
    <property type="match status" value="1"/>
</dbReference>
<dbReference type="SUPFAM" id="SSF48498">
    <property type="entry name" value="Tetracyclin repressor-like, C-terminal domain"/>
    <property type="match status" value="1"/>
</dbReference>
<dbReference type="SUPFAM" id="SSF46689">
    <property type="entry name" value="Homeodomain-like"/>
    <property type="match status" value="1"/>
</dbReference>
<keyword evidence="2 4" id="KW-0238">DNA-binding</keyword>
<proteinExistence type="predicted"/>
<sequence length="183" mass="19813">MESKVGRPRSERAREAVLHAVDDLLVEVGYAAVTMKGIAERASVSRQTVYRWWSTKAEILLEASATDAEDELAITPTGDPLDDLTTYLQALINFLAHSHAGSAYRALIGEAQHDPDVAKLLADKDVLGDSARVVIARAVPACDTPQALEFATARLIGPTFFAIMSGRDPRQLDPQALARTFLA</sequence>
<evidence type="ECO:0000256" key="1">
    <source>
        <dbReference type="ARBA" id="ARBA00023015"/>
    </source>
</evidence>
<dbReference type="RefSeq" id="WP_132401197.1">
    <property type="nucleotide sequence ID" value="NZ_SMKA01000005.1"/>
</dbReference>
<comment type="caution">
    <text evidence="6">The sequence shown here is derived from an EMBL/GenBank/DDBJ whole genome shotgun (WGS) entry which is preliminary data.</text>
</comment>
<organism evidence="6 7">
    <name type="scientific">Kribbella albertanoniae</name>
    <dbReference type="NCBI Taxonomy" id="1266829"/>
    <lineage>
        <taxon>Bacteria</taxon>
        <taxon>Bacillati</taxon>
        <taxon>Actinomycetota</taxon>
        <taxon>Actinomycetes</taxon>
        <taxon>Propionibacteriales</taxon>
        <taxon>Kribbellaceae</taxon>
        <taxon>Kribbella</taxon>
    </lineage>
</organism>
<feature type="DNA-binding region" description="H-T-H motif" evidence="4">
    <location>
        <begin position="34"/>
        <end position="53"/>
    </location>
</feature>
<dbReference type="PANTHER" id="PTHR30055:SF148">
    <property type="entry name" value="TETR-FAMILY TRANSCRIPTIONAL REGULATOR"/>
    <property type="match status" value="1"/>
</dbReference>
<evidence type="ECO:0000256" key="3">
    <source>
        <dbReference type="ARBA" id="ARBA00023163"/>
    </source>
</evidence>
<evidence type="ECO:0000256" key="4">
    <source>
        <dbReference type="PROSITE-ProRule" id="PRU00335"/>
    </source>
</evidence>
<dbReference type="InterPro" id="IPR001647">
    <property type="entry name" value="HTH_TetR"/>
</dbReference>
<dbReference type="InterPro" id="IPR009057">
    <property type="entry name" value="Homeodomain-like_sf"/>
</dbReference>
<accession>A0A4R4QGT2</accession>
<dbReference type="GO" id="GO:0003700">
    <property type="term" value="F:DNA-binding transcription factor activity"/>
    <property type="evidence" value="ECO:0007669"/>
    <property type="project" value="TreeGrafter"/>
</dbReference>
<dbReference type="PROSITE" id="PS50977">
    <property type="entry name" value="HTH_TETR_2"/>
    <property type="match status" value="1"/>
</dbReference>
<dbReference type="Proteomes" id="UP000295075">
    <property type="component" value="Unassembled WGS sequence"/>
</dbReference>
<dbReference type="InterPro" id="IPR011075">
    <property type="entry name" value="TetR_C"/>
</dbReference>
<evidence type="ECO:0000313" key="7">
    <source>
        <dbReference type="Proteomes" id="UP000295075"/>
    </source>
</evidence>
<dbReference type="AlphaFoldDB" id="A0A4R4QGT2"/>